<proteinExistence type="predicted"/>
<name>A0AA38TRX5_9ASTR</name>
<sequence>MADETRNCLEMPDEIMGGMILQRLNAVEILTSAQKVCRDWRRICKDPAMWKVIYMDDGYDPRYDIEKLCKQAVHRSCGELIDISLRFFGSYDLLVHISRCSSKLNRLCLRSCYDITGCELSNAVKMLPHLETLELYDIDCCAEDIEAIGRNCPQLKSFTMKRDYTEHGDDVHAHAIANSMPALRHLMVVGTMDNDKVQAILNGCPHLESVPYLQWTITIATNHIHRSSVLNITGDEGVVYNATLDGKKVALMKPVHLFAIFTFTLSPVIGCQFLQRCWHFIENLFNGVDRCGQILHLIRWDFDFAILSINP</sequence>
<dbReference type="InterPro" id="IPR032675">
    <property type="entry name" value="LRR_dom_sf"/>
</dbReference>
<dbReference type="Pfam" id="PF12937">
    <property type="entry name" value="F-box-like"/>
    <property type="match status" value="1"/>
</dbReference>
<organism evidence="2 3">
    <name type="scientific">Centaurea solstitialis</name>
    <name type="common">yellow star-thistle</name>
    <dbReference type="NCBI Taxonomy" id="347529"/>
    <lineage>
        <taxon>Eukaryota</taxon>
        <taxon>Viridiplantae</taxon>
        <taxon>Streptophyta</taxon>
        <taxon>Embryophyta</taxon>
        <taxon>Tracheophyta</taxon>
        <taxon>Spermatophyta</taxon>
        <taxon>Magnoliopsida</taxon>
        <taxon>eudicotyledons</taxon>
        <taxon>Gunneridae</taxon>
        <taxon>Pentapetalae</taxon>
        <taxon>asterids</taxon>
        <taxon>campanulids</taxon>
        <taxon>Asterales</taxon>
        <taxon>Asteraceae</taxon>
        <taxon>Carduoideae</taxon>
        <taxon>Cardueae</taxon>
        <taxon>Centaureinae</taxon>
        <taxon>Centaurea</taxon>
    </lineage>
</organism>
<dbReference type="Gene3D" id="1.20.1280.50">
    <property type="match status" value="1"/>
</dbReference>
<dbReference type="EMBL" id="JARYMX010000001">
    <property type="protein sequence ID" value="KAJ9565950.1"/>
    <property type="molecule type" value="Genomic_DNA"/>
</dbReference>
<protein>
    <recommendedName>
        <fullName evidence="1">F-box domain-containing protein</fullName>
    </recommendedName>
</protein>
<dbReference type="Proteomes" id="UP001172457">
    <property type="component" value="Chromosome 1"/>
</dbReference>
<accession>A0AA38TRX5</accession>
<keyword evidence="3" id="KW-1185">Reference proteome</keyword>
<dbReference type="CDD" id="cd22164">
    <property type="entry name" value="F-box_AtSKIP19-like"/>
    <property type="match status" value="1"/>
</dbReference>
<evidence type="ECO:0000313" key="3">
    <source>
        <dbReference type="Proteomes" id="UP001172457"/>
    </source>
</evidence>
<dbReference type="Gene3D" id="3.80.10.10">
    <property type="entry name" value="Ribonuclease Inhibitor"/>
    <property type="match status" value="1"/>
</dbReference>
<feature type="domain" description="F-box" evidence="1">
    <location>
        <begin position="11"/>
        <end position="55"/>
    </location>
</feature>
<gene>
    <name evidence="2" type="ORF">OSB04_001916</name>
</gene>
<dbReference type="PANTHER" id="PTHR38926">
    <property type="entry name" value="F-BOX DOMAIN CONTAINING PROTEIN, EXPRESSED"/>
    <property type="match status" value="1"/>
</dbReference>
<evidence type="ECO:0000259" key="1">
    <source>
        <dbReference type="Pfam" id="PF12937"/>
    </source>
</evidence>
<comment type="caution">
    <text evidence="2">The sequence shown here is derived from an EMBL/GenBank/DDBJ whole genome shotgun (WGS) entry which is preliminary data.</text>
</comment>
<dbReference type="PANTHER" id="PTHR38926:SF2">
    <property type="entry name" value="F-BOX_LRR-REPEAT PROTEIN 21-RELATED"/>
    <property type="match status" value="1"/>
</dbReference>
<dbReference type="AlphaFoldDB" id="A0AA38TRX5"/>
<reference evidence="2" key="1">
    <citation type="submission" date="2023-03" db="EMBL/GenBank/DDBJ databases">
        <title>Chromosome-scale reference genome and RAD-based genetic map of yellow starthistle (Centaurea solstitialis) reveal putative structural variation and QTLs associated with invader traits.</title>
        <authorList>
            <person name="Reatini B."/>
            <person name="Cang F.A."/>
            <person name="Jiang Q."/>
            <person name="Mckibben M.T.W."/>
            <person name="Barker M.S."/>
            <person name="Rieseberg L.H."/>
            <person name="Dlugosch K.M."/>
        </authorList>
    </citation>
    <scope>NUCLEOTIDE SEQUENCE</scope>
    <source>
        <strain evidence="2">CAN-66</strain>
        <tissue evidence="2">Leaf</tissue>
    </source>
</reference>
<evidence type="ECO:0000313" key="2">
    <source>
        <dbReference type="EMBL" id="KAJ9565950.1"/>
    </source>
</evidence>
<dbReference type="InterPro" id="IPR001810">
    <property type="entry name" value="F-box_dom"/>
</dbReference>
<dbReference type="SUPFAM" id="SSF52047">
    <property type="entry name" value="RNI-like"/>
    <property type="match status" value="1"/>
</dbReference>